<evidence type="ECO:0000313" key="2">
    <source>
        <dbReference type="Proteomes" id="UP001152561"/>
    </source>
</evidence>
<dbReference type="AlphaFoldDB" id="A0A9Q1MTI1"/>
<dbReference type="EMBL" id="JAJAGQ010000003">
    <property type="protein sequence ID" value="KAJ8568265.1"/>
    <property type="molecule type" value="Genomic_DNA"/>
</dbReference>
<dbReference type="Proteomes" id="UP001152561">
    <property type="component" value="Unassembled WGS sequence"/>
</dbReference>
<accession>A0A9Q1MTI1</accession>
<reference evidence="2" key="1">
    <citation type="journal article" date="2023" name="Proc. Natl. Acad. Sci. U.S.A.">
        <title>Genomic and structural basis for evolution of tropane alkaloid biosynthesis.</title>
        <authorList>
            <person name="Wanga Y.-J."/>
            <person name="Taina T."/>
            <person name="Yua J.-Y."/>
            <person name="Lia J."/>
            <person name="Xua B."/>
            <person name="Chenc J."/>
            <person name="D'Auriad J.C."/>
            <person name="Huanga J.-P."/>
            <person name="Huanga S.-X."/>
        </authorList>
    </citation>
    <scope>NUCLEOTIDE SEQUENCE [LARGE SCALE GENOMIC DNA]</scope>
    <source>
        <strain evidence="2">cv. KIB-2019</strain>
    </source>
</reference>
<protein>
    <submittedName>
        <fullName evidence="1">Uncharacterized protein</fullName>
    </submittedName>
</protein>
<sequence length="80" mass="9196">MASPFIFSQNLHQLEEEESNSNSISVQNLTSLKNLRPFESEEFIKGGGEDFSPVDLVTSRMDFLAIHLKFYSSREYVVYT</sequence>
<gene>
    <name evidence="1" type="ORF">K7X08_020987</name>
</gene>
<keyword evidence="2" id="KW-1185">Reference proteome</keyword>
<proteinExistence type="predicted"/>
<evidence type="ECO:0000313" key="1">
    <source>
        <dbReference type="EMBL" id="KAJ8568265.1"/>
    </source>
</evidence>
<organism evidence="1 2">
    <name type="scientific">Anisodus acutangulus</name>
    <dbReference type="NCBI Taxonomy" id="402998"/>
    <lineage>
        <taxon>Eukaryota</taxon>
        <taxon>Viridiplantae</taxon>
        <taxon>Streptophyta</taxon>
        <taxon>Embryophyta</taxon>
        <taxon>Tracheophyta</taxon>
        <taxon>Spermatophyta</taxon>
        <taxon>Magnoliopsida</taxon>
        <taxon>eudicotyledons</taxon>
        <taxon>Gunneridae</taxon>
        <taxon>Pentapetalae</taxon>
        <taxon>asterids</taxon>
        <taxon>lamiids</taxon>
        <taxon>Solanales</taxon>
        <taxon>Solanaceae</taxon>
        <taxon>Solanoideae</taxon>
        <taxon>Hyoscyameae</taxon>
        <taxon>Anisodus</taxon>
    </lineage>
</organism>
<name>A0A9Q1MTI1_9SOLA</name>
<comment type="caution">
    <text evidence="1">The sequence shown here is derived from an EMBL/GenBank/DDBJ whole genome shotgun (WGS) entry which is preliminary data.</text>
</comment>